<dbReference type="InterPro" id="IPR018203">
    <property type="entry name" value="GDP_dissociation_inhibitor"/>
</dbReference>
<feature type="region of interest" description="Disordered" evidence="2">
    <location>
        <begin position="153"/>
        <end position="282"/>
    </location>
</feature>
<feature type="compositionally biased region" description="Polar residues" evidence="2">
    <location>
        <begin position="15"/>
        <end position="28"/>
    </location>
</feature>
<protein>
    <submittedName>
        <fullName evidence="3">GDP dissociation inhibitor-domain-containing protein</fullName>
    </submittedName>
</protein>
<feature type="compositionally biased region" description="Acidic residues" evidence="2">
    <location>
        <begin position="350"/>
        <end position="381"/>
    </location>
</feature>
<dbReference type="GO" id="GO:0005093">
    <property type="term" value="F:Rab GDP-dissociation inhibitor activity"/>
    <property type="evidence" value="ECO:0007669"/>
    <property type="project" value="InterPro"/>
</dbReference>
<dbReference type="OrthoDB" id="3194584at2759"/>
<accession>A0A8I2YXF8</accession>
<comment type="similarity">
    <text evidence="1">Belongs to the Rab GDI family.</text>
</comment>
<dbReference type="Proteomes" id="UP000683000">
    <property type="component" value="Unassembled WGS sequence"/>
</dbReference>
<dbReference type="Gene3D" id="3.50.50.60">
    <property type="entry name" value="FAD/NAD(P)-binding domain"/>
    <property type="match status" value="2"/>
</dbReference>
<dbReference type="PANTHER" id="PTHR11787">
    <property type="entry name" value="RAB GDP-DISSOCIATION INHIBITOR"/>
    <property type="match status" value="1"/>
</dbReference>
<dbReference type="Pfam" id="PF00996">
    <property type="entry name" value="GDI"/>
    <property type="match status" value="1"/>
</dbReference>
<evidence type="ECO:0000256" key="1">
    <source>
        <dbReference type="ARBA" id="ARBA00005593"/>
    </source>
</evidence>
<dbReference type="PRINTS" id="PR00891">
    <property type="entry name" value="RABGDIREP"/>
</dbReference>
<keyword evidence="4" id="KW-1185">Reference proteome</keyword>
<dbReference type="AlphaFoldDB" id="A0A8I2YXF8"/>
<dbReference type="SUPFAM" id="SSF51905">
    <property type="entry name" value="FAD/NAD(P)-binding domain"/>
    <property type="match status" value="1"/>
</dbReference>
<dbReference type="GO" id="GO:0016192">
    <property type="term" value="P:vesicle-mediated transport"/>
    <property type="evidence" value="ECO:0007669"/>
    <property type="project" value="TreeGrafter"/>
</dbReference>
<feature type="region of interest" description="Disordered" evidence="2">
    <location>
        <begin position="1"/>
        <end position="64"/>
    </location>
</feature>
<reference evidence="3" key="1">
    <citation type="submission" date="2021-03" db="EMBL/GenBank/DDBJ databases">
        <title>Evolutionary innovations through gain and loss of genes in the ectomycorrhizal Boletales.</title>
        <authorList>
            <person name="Wu G."/>
            <person name="Miyauchi S."/>
            <person name="Morin E."/>
            <person name="Yang Z.-L."/>
            <person name="Xu J."/>
            <person name="Martin F.M."/>
        </authorList>
    </citation>
    <scope>NUCLEOTIDE SEQUENCE</scope>
    <source>
        <strain evidence="3">BR01</strain>
    </source>
</reference>
<feature type="compositionally biased region" description="Pro residues" evidence="2">
    <location>
        <begin position="261"/>
        <end position="272"/>
    </location>
</feature>
<organism evidence="3 4">
    <name type="scientific">Boletus reticuloceps</name>
    <dbReference type="NCBI Taxonomy" id="495285"/>
    <lineage>
        <taxon>Eukaryota</taxon>
        <taxon>Fungi</taxon>
        <taxon>Dikarya</taxon>
        <taxon>Basidiomycota</taxon>
        <taxon>Agaricomycotina</taxon>
        <taxon>Agaricomycetes</taxon>
        <taxon>Agaricomycetidae</taxon>
        <taxon>Boletales</taxon>
        <taxon>Boletineae</taxon>
        <taxon>Boletaceae</taxon>
        <taxon>Boletoideae</taxon>
        <taxon>Boletus</taxon>
    </lineage>
</organism>
<evidence type="ECO:0000313" key="3">
    <source>
        <dbReference type="EMBL" id="KAG6381049.1"/>
    </source>
</evidence>
<dbReference type="InterPro" id="IPR000806">
    <property type="entry name" value="RabGDI"/>
</dbReference>
<gene>
    <name evidence="3" type="ORF">JVT61DRAFT_5445</name>
</gene>
<evidence type="ECO:0000256" key="2">
    <source>
        <dbReference type="SAM" id="MobiDB-lite"/>
    </source>
</evidence>
<feature type="compositionally biased region" description="Polar residues" evidence="2">
    <location>
        <begin position="216"/>
        <end position="226"/>
    </location>
</feature>
<dbReference type="EMBL" id="JAGFBS010000002">
    <property type="protein sequence ID" value="KAG6381049.1"/>
    <property type="molecule type" value="Genomic_DNA"/>
</dbReference>
<dbReference type="Gene3D" id="3.30.519.10">
    <property type="entry name" value="Guanine Nucleotide Dissociation Inhibitor, domain 2"/>
    <property type="match status" value="1"/>
</dbReference>
<feature type="region of interest" description="Disordered" evidence="2">
    <location>
        <begin position="347"/>
        <end position="394"/>
    </location>
</feature>
<proteinExistence type="inferred from homology"/>
<feature type="compositionally biased region" description="Low complexity" evidence="2">
    <location>
        <begin position="29"/>
        <end position="59"/>
    </location>
</feature>
<dbReference type="PANTHER" id="PTHR11787:SF8">
    <property type="entry name" value="RAB GDP DISSOCIATION INHIBITOR"/>
    <property type="match status" value="1"/>
</dbReference>
<feature type="compositionally biased region" description="Low complexity" evidence="2">
    <location>
        <begin position="155"/>
        <end position="164"/>
    </location>
</feature>
<feature type="compositionally biased region" description="Pro residues" evidence="2">
    <location>
        <begin position="183"/>
        <end position="194"/>
    </location>
</feature>
<dbReference type="GO" id="GO:0007264">
    <property type="term" value="P:small GTPase-mediated signal transduction"/>
    <property type="evidence" value="ECO:0007669"/>
    <property type="project" value="InterPro"/>
</dbReference>
<comment type="caution">
    <text evidence="3">The sequence shown here is derived from an EMBL/GenBank/DDBJ whole genome shotgun (WGS) entry which is preliminary data.</text>
</comment>
<dbReference type="PRINTS" id="PR00892">
    <property type="entry name" value="RABGDI"/>
</dbReference>
<dbReference type="InterPro" id="IPR036188">
    <property type="entry name" value="FAD/NAD-bd_sf"/>
</dbReference>
<name>A0A8I2YXF8_9AGAM</name>
<evidence type="ECO:0000313" key="4">
    <source>
        <dbReference type="Proteomes" id="UP000683000"/>
    </source>
</evidence>
<sequence length="759" mass="86710">MHQQSQPREHWPQMLPQNQPQQFHSASWQQSPVQLPSAPSSVPQVQPQGYQNPPQYYQNHTSHPFDLSSIIPQQIMQDFLRLSTPVGSSPNDDTTIAQALHESRQSGKTYRQALEGLHGVNNHAANLWKDYYLDHHDRIDLLVSRLAEQPKTVKKPFVPSKSPPRISVEATSHQVARKRHMSPPRPSSPSPPRQSPKKKGRSSGPSQASRRKRATHQSVTTATSVLTRPPNRPRATFNSLSAPLPSNDVPNLMPPQVHIPLPEPPSRSPTPPSTVQVGTNGNKYTKEDREYFLKFLIWRLKQNPLLTKKELCELLHEKAPHHSATSWSSHWHQRHDIADKIFATYRDSSDTDAEDSEDQQNEEEEVEVEEEMKNDQDDDAQSEAMSANETSRDQKVVIRSEGHFQISATPIPRRTKLIWENLALRFQRGDWRILARFIAKNHWDEMSPKERWKAFTETHETKRPGKSWAEFYRRNEAGMISMIVTLILPVDQIIIVAILKLSRKYSARSSSAMDEEYDVIVLGTGLTECILSGLLSVEARRSFTWIEMTITAAMLYRKFRSDQPSPTALGRDRDYAVDLIPKFIITSGELTKILVHTDVTRYLEFKQIAGSFVYRDGKISKVPSTEMEAVKSPLMGLFEKRRAKKFFEFLQGWKDDDPATHQGIDLDKDSMETVYEKFGLEPGTQDFIGHAMALYLDDDYITKSARPTYDRIILYTSSMARYGKSPYIYPLYGLGELPQSFARLSAIYGGTYMLDKPVH</sequence>
<dbReference type="GO" id="GO:0015031">
    <property type="term" value="P:protein transport"/>
    <property type="evidence" value="ECO:0007669"/>
    <property type="project" value="InterPro"/>
</dbReference>
<dbReference type="GO" id="GO:0005737">
    <property type="term" value="C:cytoplasm"/>
    <property type="evidence" value="ECO:0007669"/>
    <property type="project" value="TreeGrafter"/>
</dbReference>